<reference evidence="2 3" key="1">
    <citation type="submission" date="2019-06" db="EMBL/GenBank/DDBJ databases">
        <title>YIM 131921 draft genome.</title>
        <authorList>
            <person name="Jiang L."/>
        </authorList>
    </citation>
    <scope>NUCLEOTIDE SEQUENCE [LARGE SCALE GENOMIC DNA]</scope>
    <source>
        <strain evidence="2 3">YIM 131921</strain>
    </source>
</reference>
<protein>
    <recommendedName>
        <fullName evidence="1">PLL-like beta propeller domain-containing protein</fullName>
    </recommendedName>
</protein>
<dbReference type="Gene3D" id="2.120.10.70">
    <property type="entry name" value="Fucose-specific lectin"/>
    <property type="match status" value="1"/>
</dbReference>
<dbReference type="AlphaFoldDB" id="A0A5C4MLS7"/>
<dbReference type="Pfam" id="PF26607">
    <property type="entry name" value="DUF8189"/>
    <property type="match status" value="1"/>
</dbReference>
<organism evidence="2 3">
    <name type="scientific">Rubellimicrobium rubrum</name>
    <dbReference type="NCBI Taxonomy" id="2585369"/>
    <lineage>
        <taxon>Bacteria</taxon>
        <taxon>Pseudomonadati</taxon>
        <taxon>Pseudomonadota</taxon>
        <taxon>Alphaproteobacteria</taxon>
        <taxon>Rhodobacterales</taxon>
        <taxon>Roseobacteraceae</taxon>
        <taxon>Rubellimicrobium</taxon>
    </lineage>
</organism>
<feature type="domain" description="PLL-like beta propeller" evidence="1">
    <location>
        <begin position="163"/>
        <end position="248"/>
    </location>
</feature>
<dbReference type="EMBL" id="VDFU01000038">
    <property type="protein sequence ID" value="TNC46271.1"/>
    <property type="molecule type" value="Genomic_DNA"/>
</dbReference>
<name>A0A5C4MLS7_9RHOB</name>
<evidence type="ECO:0000313" key="2">
    <source>
        <dbReference type="EMBL" id="TNC46271.1"/>
    </source>
</evidence>
<comment type="caution">
    <text evidence="2">The sequence shown here is derived from an EMBL/GenBank/DDBJ whole genome shotgun (WGS) entry which is preliminary data.</text>
</comment>
<dbReference type="Proteomes" id="UP000305887">
    <property type="component" value="Unassembled WGS sequence"/>
</dbReference>
<dbReference type="SUPFAM" id="SSF89372">
    <property type="entry name" value="Fucose-specific lectin"/>
    <property type="match status" value="1"/>
</dbReference>
<feature type="non-terminal residue" evidence="2">
    <location>
        <position position="248"/>
    </location>
</feature>
<evidence type="ECO:0000313" key="3">
    <source>
        <dbReference type="Proteomes" id="UP000305887"/>
    </source>
</evidence>
<sequence>MSVEAALQAAFEGPERKKLKIHGHEFNIKPMEIVSEGASTRAHGQISHHLSHRPDDQVYFDITLTNRVVTGVNRRVEEGGWAQIWSAVAPFLAAATGYKELNSSEIKEMIQNSERLLNGTWLGVVDYLLGLFGTKLAAGYSLGQMSQALSGSPPEPVGSTWPGWSNWNALGAPSAGFEGAATVVSRNPTVCNVYVRGGDGTLWQRAYYDGGWHDWERLDGDLTSTPAASSMGQGHEHVFVRGTDGQLW</sequence>
<keyword evidence="3" id="KW-1185">Reference proteome</keyword>
<accession>A0A5C4MLS7</accession>
<dbReference type="InterPro" id="IPR058502">
    <property type="entry name" value="PLL-like_beta-prop"/>
</dbReference>
<gene>
    <name evidence="2" type="ORF">FHG66_19210</name>
</gene>
<proteinExistence type="predicted"/>
<evidence type="ECO:0000259" key="1">
    <source>
        <dbReference type="Pfam" id="PF26607"/>
    </source>
</evidence>
<dbReference type="RefSeq" id="WP_218013914.1">
    <property type="nucleotide sequence ID" value="NZ_VDFU01000038.1"/>
</dbReference>